<keyword evidence="1" id="KW-0732">Signal</keyword>
<name>A0A9Q1JCB3_SYNKA</name>
<dbReference type="AlphaFoldDB" id="A0A9Q1JCB3"/>
<evidence type="ECO:0000313" key="2">
    <source>
        <dbReference type="EMBL" id="KAJ8377175.1"/>
    </source>
</evidence>
<evidence type="ECO:0000313" key="3">
    <source>
        <dbReference type="Proteomes" id="UP001152622"/>
    </source>
</evidence>
<accession>A0A9Q1JCB3</accession>
<feature type="chain" id="PRO_5040453438" evidence="1">
    <location>
        <begin position="20"/>
        <end position="92"/>
    </location>
</feature>
<dbReference type="EMBL" id="JAINUF010000002">
    <property type="protein sequence ID" value="KAJ8377175.1"/>
    <property type="molecule type" value="Genomic_DNA"/>
</dbReference>
<protein>
    <submittedName>
        <fullName evidence="2">Uncharacterized protein</fullName>
    </submittedName>
</protein>
<evidence type="ECO:0000256" key="1">
    <source>
        <dbReference type="SAM" id="SignalP"/>
    </source>
</evidence>
<keyword evidence="3" id="KW-1185">Reference proteome</keyword>
<dbReference type="Proteomes" id="UP001152622">
    <property type="component" value="Chromosome 2"/>
</dbReference>
<proteinExistence type="predicted"/>
<gene>
    <name evidence="2" type="ORF">SKAU_G00077550</name>
</gene>
<feature type="signal peptide" evidence="1">
    <location>
        <begin position="1"/>
        <end position="19"/>
    </location>
</feature>
<organism evidence="2 3">
    <name type="scientific">Synaphobranchus kaupii</name>
    <name type="common">Kaup's arrowtooth eel</name>
    <dbReference type="NCBI Taxonomy" id="118154"/>
    <lineage>
        <taxon>Eukaryota</taxon>
        <taxon>Metazoa</taxon>
        <taxon>Chordata</taxon>
        <taxon>Craniata</taxon>
        <taxon>Vertebrata</taxon>
        <taxon>Euteleostomi</taxon>
        <taxon>Actinopterygii</taxon>
        <taxon>Neopterygii</taxon>
        <taxon>Teleostei</taxon>
        <taxon>Anguilliformes</taxon>
        <taxon>Synaphobranchidae</taxon>
        <taxon>Synaphobranchus</taxon>
    </lineage>
</organism>
<sequence length="92" mass="9917">MRRVLLPILGLSFSLMADLAPSPCQKGSGFVRSNGTERFLATDGVTCEDVGKSEFLSKPNHSYNSSLCASALPLINRELSIRPAPPAPPWVM</sequence>
<comment type="caution">
    <text evidence="2">The sequence shown here is derived from an EMBL/GenBank/DDBJ whole genome shotgun (WGS) entry which is preliminary data.</text>
</comment>
<reference evidence="2" key="1">
    <citation type="journal article" date="2023" name="Science">
        <title>Genome structures resolve the early diversification of teleost fishes.</title>
        <authorList>
            <person name="Parey E."/>
            <person name="Louis A."/>
            <person name="Montfort J."/>
            <person name="Bouchez O."/>
            <person name="Roques C."/>
            <person name="Iampietro C."/>
            <person name="Lluch J."/>
            <person name="Castinel A."/>
            <person name="Donnadieu C."/>
            <person name="Desvignes T."/>
            <person name="Floi Bucao C."/>
            <person name="Jouanno E."/>
            <person name="Wen M."/>
            <person name="Mejri S."/>
            <person name="Dirks R."/>
            <person name="Jansen H."/>
            <person name="Henkel C."/>
            <person name="Chen W.J."/>
            <person name="Zahm M."/>
            <person name="Cabau C."/>
            <person name="Klopp C."/>
            <person name="Thompson A.W."/>
            <person name="Robinson-Rechavi M."/>
            <person name="Braasch I."/>
            <person name="Lecointre G."/>
            <person name="Bobe J."/>
            <person name="Postlethwait J.H."/>
            <person name="Berthelot C."/>
            <person name="Roest Crollius H."/>
            <person name="Guiguen Y."/>
        </authorList>
    </citation>
    <scope>NUCLEOTIDE SEQUENCE</scope>
    <source>
        <strain evidence="2">WJC10195</strain>
    </source>
</reference>